<evidence type="ECO:0000256" key="2">
    <source>
        <dbReference type="ARBA" id="ARBA00023445"/>
    </source>
</evidence>
<proteinExistence type="inferred from homology"/>
<dbReference type="InterPro" id="IPR036291">
    <property type="entry name" value="NAD(P)-bd_dom_sf"/>
</dbReference>
<dbReference type="EMBL" id="JBFXLU010000143">
    <property type="protein sequence ID" value="KAL2838620.1"/>
    <property type="molecule type" value="Genomic_DNA"/>
</dbReference>
<sequence length="351" mass="38439">MADKAVLVTGASGFIASHVVQQLLESGQRVHGTVRSTKNEGKINHLLDMQTRWPGQLTLFEADLLVPGSFDAAMQGCSVVYHLASPFFIENKIRDGQKDVVEPALSGTKHVLDAVGKCDTVELVVLTSSVVAIFGDNADVLQMKNATLSTEYFNTTSTVSHNAYSYSKVLAEKEAWRYHDAQPAPPRWKLVTINPGMVLGPSLSPTSESGSLSLMHQLLRGELFLGVPDLWFSIADVREVATAHLQAASNPDAHGRYIIAHKQTYGFVELARILRSLTKSSRIPKNTLPHLVVSLSGPFIGLSRKWLSLNQGIKFNLDNGPSLSELGTVYRPLEETLADHLESWKAQQSSR</sequence>
<comment type="caution">
    <text evidence="4">The sequence shown here is derived from an EMBL/GenBank/DDBJ whole genome shotgun (WGS) entry which is preliminary data.</text>
</comment>
<dbReference type="PANTHER" id="PTHR10366:SF564">
    <property type="entry name" value="STEROL-4-ALPHA-CARBOXYLATE 3-DEHYDROGENASE, DECARBOXYLATING"/>
    <property type="match status" value="1"/>
</dbReference>
<evidence type="ECO:0000313" key="5">
    <source>
        <dbReference type="Proteomes" id="UP001610446"/>
    </source>
</evidence>
<organism evidence="4 5">
    <name type="scientific">Aspergillus pseudoustus</name>
    <dbReference type="NCBI Taxonomy" id="1810923"/>
    <lineage>
        <taxon>Eukaryota</taxon>
        <taxon>Fungi</taxon>
        <taxon>Dikarya</taxon>
        <taxon>Ascomycota</taxon>
        <taxon>Pezizomycotina</taxon>
        <taxon>Eurotiomycetes</taxon>
        <taxon>Eurotiomycetidae</taxon>
        <taxon>Eurotiales</taxon>
        <taxon>Aspergillaceae</taxon>
        <taxon>Aspergillus</taxon>
        <taxon>Aspergillus subgen. Nidulantes</taxon>
    </lineage>
</organism>
<dbReference type="SUPFAM" id="SSF51735">
    <property type="entry name" value="NAD(P)-binding Rossmann-fold domains"/>
    <property type="match status" value="1"/>
</dbReference>
<dbReference type="Proteomes" id="UP001610446">
    <property type="component" value="Unassembled WGS sequence"/>
</dbReference>
<reference evidence="4 5" key="1">
    <citation type="submission" date="2024-07" db="EMBL/GenBank/DDBJ databases">
        <title>Section-level genome sequencing and comparative genomics of Aspergillus sections Usti and Cavernicolus.</title>
        <authorList>
            <consortium name="Lawrence Berkeley National Laboratory"/>
            <person name="Nybo J.L."/>
            <person name="Vesth T.C."/>
            <person name="Theobald S."/>
            <person name="Frisvad J.C."/>
            <person name="Larsen T.O."/>
            <person name="Kjaerboelling I."/>
            <person name="Rothschild-Mancinelli K."/>
            <person name="Lyhne E.K."/>
            <person name="Kogle M.E."/>
            <person name="Barry K."/>
            <person name="Clum A."/>
            <person name="Na H."/>
            <person name="Ledsgaard L."/>
            <person name="Lin J."/>
            <person name="Lipzen A."/>
            <person name="Kuo A."/>
            <person name="Riley R."/>
            <person name="Mondo S."/>
            <person name="Labutti K."/>
            <person name="Haridas S."/>
            <person name="Pangalinan J."/>
            <person name="Salamov A.A."/>
            <person name="Simmons B.A."/>
            <person name="Magnuson J.K."/>
            <person name="Chen J."/>
            <person name="Drula E."/>
            <person name="Henrissat B."/>
            <person name="Wiebenga A."/>
            <person name="Lubbers R.J."/>
            <person name="Gomes A.C."/>
            <person name="Makela M.R."/>
            <person name="Stajich J."/>
            <person name="Grigoriev I.V."/>
            <person name="Mortensen U.H."/>
            <person name="De Vries R.P."/>
            <person name="Baker S.E."/>
            <person name="Andersen M.R."/>
        </authorList>
    </citation>
    <scope>NUCLEOTIDE SEQUENCE [LARGE SCALE GENOMIC DNA]</scope>
    <source>
        <strain evidence="4 5">CBS 123904</strain>
    </source>
</reference>
<evidence type="ECO:0000259" key="3">
    <source>
        <dbReference type="Pfam" id="PF01370"/>
    </source>
</evidence>
<comment type="similarity">
    <text evidence="2">Belongs to the NAD(P)-dependent epimerase/dehydratase family. Dihydroflavonol-4-reductase subfamily.</text>
</comment>
<gene>
    <name evidence="4" type="ORF">BJY01DRAFT_219876</name>
</gene>
<dbReference type="Pfam" id="PF01370">
    <property type="entry name" value="Epimerase"/>
    <property type="match status" value="1"/>
</dbReference>
<dbReference type="InterPro" id="IPR050425">
    <property type="entry name" value="NAD(P)_dehydrat-like"/>
</dbReference>
<accession>A0ABR4JEZ0</accession>
<protein>
    <recommendedName>
        <fullName evidence="3">NAD-dependent epimerase/dehydratase domain-containing protein</fullName>
    </recommendedName>
</protein>
<name>A0ABR4JEZ0_9EURO</name>
<keyword evidence="5" id="KW-1185">Reference proteome</keyword>
<evidence type="ECO:0000256" key="1">
    <source>
        <dbReference type="ARBA" id="ARBA00023002"/>
    </source>
</evidence>
<feature type="domain" description="NAD-dependent epimerase/dehydratase" evidence="3">
    <location>
        <begin position="6"/>
        <end position="254"/>
    </location>
</feature>
<dbReference type="Gene3D" id="3.40.50.720">
    <property type="entry name" value="NAD(P)-binding Rossmann-like Domain"/>
    <property type="match status" value="1"/>
</dbReference>
<dbReference type="PANTHER" id="PTHR10366">
    <property type="entry name" value="NAD DEPENDENT EPIMERASE/DEHYDRATASE"/>
    <property type="match status" value="1"/>
</dbReference>
<evidence type="ECO:0000313" key="4">
    <source>
        <dbReference type="EMBL" id="KAL2838620.1"/>
    </source>
</evidence>
<keyword evidence="1" id="KW-0560">Oxidoreductase</keyword>
<dbReference type="InterPro" id="IPR001509">
    <property type="entry name" value="Epimerase_deHydtase"/>
</dbReference>